<feature type="region of interest" description="Disordered" evidence="1">
    <location>
        <begin position="399"/>
        <end position="428"/>
    </location>
</feature>
<feature type="compositionally biased region" description="Gly residues" evidence="1">
    <location>
        <begin position="798"/>
        <end position="808"/>
    </location>
</feature>
<feature type="region of interest" description="Disordered" evidence="1">
    <location>
        <begin position="539"/>
        <end position="619"/>
    </location>
</feature>
<feature type="compositionally biased region" description="Basic residues" evidence="1">
    <location>
        <begin position="478"/>
        <end position="488"/>
    </location>
</feature>
<feature type="region of interest" description="Disordered" evidence="1">
    <location>
        <begin position="747"/>
        <end position="776"/>
    </location>
</feature>
<feature type="region of interest" description="Disordered" evidence="1">
    <location>
        <begin position="793"/>
        <end position="812"/>
    </location>
</feature>
<organism evidence="2 3">
    <name type="scientific">Coemansia asiatica</name>
    <dbReference type="NCBI Taxonomy" id="1052880"/>
    <lineage>
        <taxon>Eukaryota</taxon>
        <taxon>Fungi</taxon>
        <taxon>Fungi incertae sedis</taxon>
        <taxon>Zoopagomycota</taxon>
        <taxon>Kickxellomycotina</taxon>
        <taxon>Kickxellomycetes</taxon>
        <taxon>Kickxellales</taxon>
        <taxon>Kickxellaceae</taxon>
        <taxon>Coemansia</taxon>
    </lineage>
</organism>
<sequence>MEAGSSMDSSRATPVASRNCSPAELAESIDSPLGILAAIASPSPTIKTQPVSLASTLLANASSSSISQIDNSNGNENRKSSSGSPVISNVEPAAFKAPQLTSISPKTTNGTNSESASPPASPSSQAALRKDSKDSSSASNESTASASSGTTANASSSLAAIPATQLDVLALVTATSPPMPSRRRWVLHSTPKPLTAGANDDVNTPVRNGKNGNTLKNSNSPDSGSDTVSEDELTLRSYSARIRSRHYNLQPRLIALPAQATSSSGDAVYRHGIFEGNSAGAGAGAGAGVEPGKPLFASAQARRKNPSMFATNGFTERHPSVSARAPRYKRRELGNDSRSRSNAMNVRSDNDNVLAKTDDEMPSNRKTPTHICRSAQRHPENQLAMEAIDYPQAIHVRNRAGSVSDREKLPPASEPSLNGRSRRHIPNGIQGSVLSKQLSQLVEDEGEAAGHSGEHANSGVPSRYSSLSISPPPSPSQRQHRRSKRIRSGRSTMLSGSETETDTELATRQLASGAETDRSAASRYQNGSLHARITPEFSGLAAYPRPPFNARRAGINDDRGPIYHNPPYHYHDNHHQQQQQQNQLRKRRHQDAQIDSEGDTTETDEEFFGPSRALHSSIRPPRRVVRQLASLRARNVQPTALDLSAHRQPVAYYANYSELTSPVEEAFSGSHYPYQTHTAPATGIPHAESGASMGLGISSAAGQPRDAQNIGAPRVLSTPSLVAGQGISGAIRNGANQRSYAPPLPEAHIQEQQQQQQQQQQRQRGYSSHYQHQQPVADEFTYKGAALRRLEKSHARGSTGGGGGGGTQGSFVSRKRALTAPSTLDPPLRKRGQYGPNGRLLNSTASLLEDENEEDGYSGNTDGQVYGRTGTASVGASGSNTPNGNGYGYYKQRQHYSGNGRAGQSYALGASPMSSLRSSLVSRIDPPRDLRLYSPSSQNIELQSTRLSFESLRSDNQTLGACTDSLEVASSAVPGSPSMDAALRQTRRRQGSSGISAAARQSQSPSVRTSSGFPHASNHQHTSQIGGGRSGPNVVATVVTTSPRNDILFPPIDSNQ</sequence>
<reference evidence="2" key="1">
    <citation type="submission" date="2022-07" db="EMBL/GenBank/DDBJ databases">
        <title>Phylogenomic reconstructions and comparative analyses of Kickxellomycotina fungi.</title>
        <authorList>
            <person name="Reynolds N.K."/>
            <person name="Stajich J.E."/>
            <person name="Barry K."/>
            <person name="Grigoriev I.V."/>
            <person name="Crous P."/>
            <person name="Smith M.E."/>
        </authorList>
    </citation>
    <scope>NUCLEOTIDE SEQUENCE</scope>
    <source>
        <strain evidence="2">NBRC 105413</strain>
    </source>
</reference>
<proteinExistence type="predicted"/>
<feature type="compositionally biased region" description="Low complexity" evidence="1">
    <location>
        <begin position="113"/>
        <end position="127"/>
    </location>
</feature>
<protein>
    <submittedName>
        <fullName evidence="2">Uncharacterized protein</fullName>
    </submittedName>
</protein>
<feature type="compositionally biased region" description="Polar residues" evidence="1">
    <location>
        <begin position="991"/>
        <end position="1024"/>
    </location>
</feature>
<feature type="compositionally biased region" description="Polar residues" evidence="1">
    <location>
        <begin position="489"/>
        <end position="510"/>
    </location>
</feature>
<feature type="compositionally biased region" description="Polar residues" evidence="1">
    <location>
        <begin position="99"/>
        <end position="112"/>
    </location>
</feature>
<feature type="compositionally biased region" description="Low complexity" evidence="1">
    <location>
        <begin position="62"/>
        <end position="73"/>
    </location>
</feature>
<accession>A0A9W7XKJ5</accession>
<feature type="compositionally biased region" description="Acidic residues" evidence="1">
    <location>
        <begin position="594"/>
        <end position="607"/>
    </location>
</feature>
<feature type="region of interest" description="Disordered" evidence="1">
    <location>
        <begin position="441"/>
        <end position="527"/>
    </location>
</feature>
<dbReference type="Proteomes" id="UP001145021">
    <property type="component" value="Unassembled WGS sequence"/>
</dbReference>
<gene>
    <name evidence="2" type="ORF">LPJ64_003221</name>
</gene>
<name>A0A9W7XKJ5_9FUNG</name>
<feature type="compositionally biased region" description="Polar residues" evidence="1">
    <location>
        <begin position="201"/>
        <end position="227"/>
    </location>
</feature>
<feature type="region of interest" description="Disordered" evidence="1">
    <location>
        <begin position="309"/>
        <end position="368"/>
    </location>
</feature>
<feature type="compositionally biased region" description="Low complexity" evidence="1">
    <location>
        <begin position="750"/>
        <end position="764"/>
    </location>
</feature>
<dbReference type="EMBL" id="JANBOH010000121">
    <property type="protein sequence ID" value="KAJ1645154.1"/>
    <property type="molecule type" value="Genomic_DNA"/>
</dbReference>
<dbReference type="AlphaFoldDB" id="A0A9W7XKJ5"/>
<comment type="caution">
    <text evidence="2">The sequence shown here is derived from an EMBL/GenBank/DDBJ whole genome shotgun (WGS) entry which is preliminary data.</text>
</comment>
<feature type="compositionally biased region" description="Polar residues" evidence="1">
    <location>
        <begin position="765"/>
        <end position="774"/>
    </location>
</feature>
<evidence type="ECO:0000256" key="1">
    <source>
        <dbReference type="SAM" id="MobiDB-lite"/>
    </source>
</evidence>
<evidence type="ECO:0000313" key="3">
    <source>
        <dbReference type="Proteomes" id="UP001145021"/>
    </source>
</evidence>
<keyword evidence="3" id="KW-1185">Reference proteome</keyword>
<feature type="region of interest" description="Disordered" evidence="1">
    <location>
        <begin position="984"/>
        <end position="1056"/>
    </location>
</feature>
<feature type="compositionally biased region" description="Polar residues" evidence="1">
    <location>
        <begin position="870"/>
        <end position="884"/>
    </location>
</feature>
<feature type="compositionally biased region" description="Low complexity" evidence="1">
    <location>
        <begin position="135"/>
        <end position="152"/>
    </location>
</feature>
<evidence type="ECO:0000313" key="2">
    <source>
        <dbReference type="EMBL" id="KAJ1645154.1"/>
    </source>
</evidence>
<feature type="region of interest" description="Disordered" evidence="1">
    <location>
        <begin position="62"/>
        <end position="152"/>
    </location>
</feature>
<feature type="region of interest" description="Disordered" evidence="1">
    <location>
        <begin position="190"/>
        <end position="231"/>
    </location>
</feature>
<feature type="region of interest" description="Disordered" evidence="1">
    <location>
        <begin position="818"/>
        <end position="903"/>
    </location>
</feature>